<dbReference type="Proteomes" id="UP000237684">
    <property type="component" value="Unassembled WGS sequence"/>
</dbReference>
<dbReference type="RefSeq" id="WP_105482241.1">
    <property type="nucleotide sequence ID" value="NZ_NIGF01000001.1"/>
</dbReference>
<keyword evidence="2" id="KW-0732">Signal</keyword>
<proteinExistence type="predicted"/>
<dbReference type="EMBL" id="NIGF01000001">
    <property type="protein sequence ID" value="PQV65512.1"/>
    <property type="molecule type" value="Genomic_DNA"/>
</dbReference>
<evidence type="ECO:0000313" key="4">
    <source>
        <dbReference type="Proteomes" id="UP000237684"/>
    </source>
</evidence>
<gene>
    <name evidence="3" type="ORF">B1R32_101254</name>
</gene>
<feature type="region of interest" description="Disordered" evidence="1">
    <location>
        <begin position="26"/>
        <end position="53"/>
    </location>
</feature>
<feature type="chain" id="PRO_5015474485" description="LTXXQ motif family protein" evidence="2">
    <location>
        <begin position="30"/>
        <end position="135"/>
    </location>
</feature>
<feature type="signal peptide" evidence="2">
    <location>
        <begin position="1"/>
        <end position="29"/>
    </location>
</feature>
<evidence type="ECO:0000313" key="3">
    <source>
        <dbReference type="EMBL" id="PQV65512.1"/>
    </source>
</evidence>
<dbReference type="AlphaFoldDB" id="A0A2S8SXH9"/>
<evidence type="ECO:0000256" key="1">
    <source>
        <dbReference type="SAM" id="MobiDB-lite"/>
    </source>
</evidence>
<feature type="region of interest" description="Disordered" evidence="1">
    <location>
        <begin position="112"/>
        <end position="135"/>
    </location>
</feature>
<reference evidence="3 4" key="1">
    <citation type="journal article" date="2018" name="Syst. Appl. Microbiol.">
        <title>Abditibacterium utsteinense sp. nov., the first cultivated member of candidate phylum FBP, isolated from ice-free Antarctic soil samples.</title>
        <authorList>
            <person name="Tahon G."/>
            <person name="Tytgat B."/>
            <person name="Lebbe L."/>
            <person name="Carlier A."/>
            <person name="Willems A."/>
        </authorList>
    </citation>
    <scope>NUCLEOTIDE SEQUENCE [LARGE SCALE GENOMIC DNA]</scope>
    <source>
        <strain evidence="3 4">LMG 29911</strain>
    </source>
</reference>
<keyword evidence="4" id="KW-1185">Reference proteome</keyword>
<sequence>MKNRRLIPLFASASLCAALSFSALSPVSAQPAPTTPKVAKAGKKARGGKRRAGLPKRMMAKIEEKMGKPLTDDQKTRLGAAYKARMASVKAAQEKFNQEASTITGLSSEEMKSLNQRGKMAPGQAVPGAMAPAPR</sequence>
<organism evidence="3 4">
    <name type="scientific">Abditibacterium utsteinense</name>
    <dbReference type="NCBI Taxonomy" id="1960156"/>
    <lineage>
        <taxon>Bacteria</taxon>
        <taxon>Pseudomonadati</taxon>
        <taxon>Abditibacteriota</taxon>
        <taxon>Abditibacteriia</taxon>
        <taxon>Abditibacteriales</taxon>
        <taxon>Abditibacteriaceae</taxon>
        <taxon>Abditibacterium</taxon>
    </lineage>
</organism>
<protein>
    <recommendedName>
        <fullName evidence="5">LTXXQ motif family protein</fullName>
    </recommendedName>
</protein>
<name>A0A2S8SXH9_9BACT</name>
<evidence type="ECO:0000256" key="2">
    <source>
        <dbReference type="SAM" id="SignalP"/>
    </source>
</evidence>
<accession>A0A2S8SXH9</accession>
<feature type="compositionally biased region" description="Basic residues" evidence="1">
    <location>
        <begin position="40"/>
        <end position="53"/>
    </location>
</feature>
<dbReference type="InParanoid" id="A0A2S8SXH9"/>
<evidence type="ECO:0008006" key="5">
    <source>
        <dbReference type="Google" id="ProtNLM"/>
    </source>
</evidence>
<comment type="caution">
    <text evidence="3">The sequence shown here is derived from an EMBL/GenBank/DDBJ whole genome shotgun (WGS) entry which is preliminary data.</text>
</comment>